<protein>
    <recommendedName>
        <fullName evidence="3">CB1 cannabinoid receptor-interacting protein 1</fullName>
    </recommendedName>
</protein>
<sequence>MALEFKCSLFIKKMKDDGTVYLKQDGERFEQAQTIKLNTNTDYEVRLNIRPALELRKVLIHGEVHDLENEHTNEENEDDSLTYCFKFNTTGFELSKRGKRREIPFVFEFERGMYLKINIQCKVYSEMETEHCHWGHPLNTLLLECRVPEGQTFVEVRKEKYL</sequence>
<dbReference type="AlphaFoldDB" id="A0ABD3WKR7"/>
<evidence type="ECO:0000313" key="5">
    <source>
        <dbReference type="EMBL" id="KAL3874095.1"/>
    </source>
</evidence>
<dbReference type="PANTHER" id="PTHR31952:SF1">
    <property type="entry name" value="CB1 CANNABINOID RECEPTOR-INTERACTING PROTEIN 1"/>
    <property type="match status" value="1"/>
</dbReference>
<organism evidence="5 6">
    <name type="scientific">Sinanodonta woodiana</name>
    <name type="common">Chinese pond mussel</name>
    <name type="synonym">Anodonta woodiana</name>
    <dbReference type="NCBI Taxonomy" id="1069815"/>
    <lineage>
        <taxon>Eukaryota</taxon>
        <taxon>Metazoa</taxon>
        <taxon>Spiralia</taxon>
        <taxon>Lophotrochozoa</taxon>
        <taxon>Mollusca</taxon>
        <taxon>Bivalvia</taxon>
        <taxon>Autobranchia</taxon>
        <taxon>Heteroconchia</taxon>
        <taxon>Palaeoheterodonta</taxon>
        <taxon>Unionida</taxon>
        <taxon>Unionoidea</taxon>
        <taxon>Unionidae</taxon>
        <taxon>Unioninae</taxon>
        <taxon>Sinanodonta</taxon>
    </lineage>
</organism>
<gene>
    <name evidence="5" type="ORF">ACJMK2_037157</name>
</gene>
<comment type="similarity">
    <text evidence="2">Belongs to the CNRIP family.</text>
</comment>
<dbReference type="PANTHER" id="PTHR31952">
    <property type="entry name" value="CB1 CANNABINOID RECEPTOR-INTERACTING PROTEIN 1"/>
    <property type="match status" value="1"/>
</dbReference>
<dbReference type="Proteomes" id="UP001634394">
    <property type="component" value="Unassembled WGS sequence"/>
</dbReference>
<accession>A0ABD3WKR7</accession>
<comment type="subunit">
    <text evidence="4">Interacts with the cannabinoid receptor CNR1 (via C-terminus). Does not interact with cannabinoid receptor CNR2.</text>
</comment>
<comment type="caution">
    <text evidence="5">The sequence shown here is derived from an EMBL/GenBank/DDBJ whole genome shotgun (WGS) entry which is preliminary data.</text>
</comment>
<evidence type="ECO:0000256" key="1">
    <source>
        <dbReference type="ARBA" id="ARBA00003884"/>
    </source>
</evidence>
<keyword evidence="6" id="KW-1185">Reference proteome</keyword>
<evidence type="ECO:0000256" key="2">
    <source>
        <dbReference type="ARBA" id="ARBA00007288"/>
    </source>
</evidence>
<dbReference type="Pfam" id="PF15043">
    <property type="entry name" value="CNRIP1"/>
    <property type="match status" value="1"/>
</dbReference>
<evidence type="ECO:0000313" key="6">
    <source>
        <dbReference type="Proteomes" id="UP001634394"/>
    </source>
</evidence>
<dbReference type="EMBL" id="JBJQND010000006">
    <property type="protein sequence ID" value="KAL3874095.1"/>
    <property type="molecule type" value="Genomic_DNA"/>
</dbReference>
<evidence type="ECO:0000256" key="4">
    <source>
        <dbReference type="ARBA" id="ARBA00026030"/>
    </source>
</evidence>
<comment type="function">
    <text evidence="1">Suppresses cannabinoid receptor CNR1-mediated tonic inhibition of voltage-gated calcium channels.</text>
</comment>
<reference evidence="5 6" key="1">
    <citation type="submission" date="2024-11" db="EMBL/GenBank/DDBJ databases">
        <title>Chromosome-level genome assembly of the freshwater bivalve Anodonta woodiana.</title>
        <authorList>
            <person name="Chen X."/>
        </authorList>
    </citation>
    <scope>NUCLEOTIDE SEQUENCE [LARGE SCALE GENOMIC DNA]</scope>
    <source>
        <strain evidence="5">MN2024</strain>
        <tissue evidence="5">Gills</tissue>
    </source>
</reference>
<dbReference type="InterPro" id="IPR029204">
    <property type="entry name" value="CNRIP1"/>
</dbReference>
<proteinExistence type="inferred from homology"/>
<name>A0ABD3WKR7_SINWO</name>
<evidence type="ECO:0000256" key="3">
    <source>
        <dbReference type="ARBA" id="ARBA00015651"/>
    </source>
</evidence>